<organism evidence="7 8">
    <name type="scientific">Cymbomonas tetramitiformis</name>
    <dbReference type="NCBI Taxonomy" id="36881"/>
    <lineage>
        <taxon>Eukaryota</taxon>
        <taxon>Viridiplantae</taxon>
        <taxon>Chlorophyta</taxon>
        <taxon>Pyramimonadophyceae</taxon>
        <taxon>Pyramimonadales</taxon>
        <taxon>Pyramimonadaceae</taxon>
        <taxon>Cymbomonas</taxon>
    </lineage>
</organism>
<dbReference type="InterPro" id="IPR000292">
    <property type="entry name" value="For/NO2_transpt"/>
</dbReference>
<evidence type="ECO:0008006" key="9">
    <source>
        <dbReference type="Google" id="ProtNLM"/>
    </source>
</evidence>
<dbReference type="PANTHER" id="PTHR30520:SF6">
    <property type="entry name" value="FORMATE_NITRATE FAMILY TRANSPORTER (EUROFUNG)"/>
    <property type="match status" value="1"/>
</dbReference>
<evidence type="ECO:0000256" key="1">
    <source>
        <dbReference type="ARBA" id="ARBA00004141"/>
    </source>
</evidence>
<evidence type="ECO:0000256" key="6">
    <source>
        <dbReference type="SAM" id="Phobius"/>
    </source>
</evidence>
<dbReference type="GO" id="GO:0015499">
    <property type="term" value="F:formate transmembrane transporter activity"/>
    <property type="evidence" value="ECO:0007669"/>
    <property type="project" value="TreeGrafter"/>
</dbReference>
<comment type="similarity">
    <text evidence="5">Belongs to the FNT transporter (TC 1.A.16) family.</text>
</comment>
<accession>A0AAE0LI04</accession>
<evidence type="ECO:0000313" key="8">
    <source>
        <dbReference type="Proteomes" id="UP001190700"/>
    </source>
</evidence>
<dbReference type="Pfam" id="PF01226">
    <property type="entry name" value="Form_Nir_trans"/>
    <property type="match status" value="1"/>
</dbReference>
<dbReference type="EMBL" id="LGRX02001501">
    <property type="protein sequence ID" value="KAK3286081.1"/>
    <property type="molecule type" value="Genomic_DNA"/>
</dbReference>
<evidence type="ECO:0000256" key="4">
    <source>
        <dbReference type="ARBA" id="ARBA00023136"/>
    </source>
</evidence>
<protein>
    <recommendedName>
        <fullName evidence="9">Formate/nitrite transporter</fullName>
    </recommendedName>
</protein>
<dbReference type="AlphaFoldDB" id="A0AAE0LI04"/>
<evidence type="ECO:0000256" key="2">
    <source>
        <dbReference type="ARBA" id="ARBA00022692"/>
    </source>
</evidence>
<evidence type="ECO:0000313" key="7">
    <source>
        <dbReference type="EMBL" id="KAK3286081.1"/>
    </source>
</evidence>
<dbReference type="PANTHER" id="PTHR30520">
    <property type="entry name" value="FORMATE TRANSPORTER-RELATED"/>
    <property type="match status" value="1"/>
</dbReference>
<reference evidence="7 8" key="1">
    <citation type="journal article" date="2015" name="Genome Biol. Evol.">
        <title>Comparative Genomics of a Bacterivorous Green Alga Reveals Evolutionary Causalities and Consequences of Phago-Mixotrophic Mode of Nutrition.</title>
        <authorList>
            <person name="Burns J.A."/>
            <person name="Paasch A."/>
            <person name="Narechania A."/>
            <person name="Kim E."/>
        </authorList>
    </citation>
    <scope>NUCLEOTIDE SEQUENCE [LARGE SCALE GENOMIC DNA]</scope>
    <source>
        <strain evidence="7 8">PLY_AMNH</strain>
    </source>
</reference>
<comment type="subcellular location">
    <subcellularLocation>
        <location evidence="1">Membrane</location>
        <topology evidence="1">Multi-pass membrane protein</topology>
    </subcellularLocation>
</comment>
<comment type="caution">
    <text evidence="7">The sequence shown here is derived from an EMBL/GenBank/DDBJ whole genome shotgun (WGS) entry which is preliminary data.</text>
</comment>
<evidence type="ECO:0000256" key="3">
    <source>
        <dbReference type="ARBA" id="ARBA00022989"/>
    </source>
</evidence>
<name>A0AAE0LI04_9CHLO</name>
<dbReference type="InterPro" id="IPR023271">
    <property type="entry name" value="Aquaporin-like"/>
</dbReference>
<keyword evidence="3 6" id="KW-1133">Transmembrane helix</keyword>
<dbReference type="Gene3D" id="1.20.1080.10">
    <property type="entry name" value="Glycerol uptake facilitator protein"/>
    <property type="match status" value="1"/>
</dbReference>
<dbReference type="GO" id="GO:0005886">
    <property type="term" value="C:plasma membrane"/>
    <property type="evidence" value="ECO:0007669"/>
    <property type="project" value="TreeGrafter"/>
</dbReference>
<feature type="transmembrane region" description="Helical" evidence="6">
    <location>
        <begin position="309"/>
        <end position="328"/>
    </location>
</feature>
<feature type="transmembrane region" description="Helical" evidence="6">
    <location>
        <begin position="179"/>
        <end position="206"/>
    </location>
</feature>
<feature type="transmembrane region" description="Helical" evidence="6">
    <location>
        <begin position="138"/>
        <end position="167"/>
    </location>
</feature>
<proteinExistence type="inferred from homology"/>
<feature type="transmembrane region" description="Helical" evidence="6">
    <location>
        <begin position="96"/>
        <end position="118"/>
    </location>
</feature>
<sequence length="335" mass="35178">MNSARNSPHLSIPVAHGCGSRNFFSTGSSRSDEHDAGAVDSGALEVKQAPLESLRKPPTPEKTQRLILSTSLDPASTMTALLEGGLRKGERPVGQIAASSLLAGSYLTFGGMMMLTVAGGSTELLSAAPGLHSLAGALVFPVGLALITLTGTDLFTSNVMFTSLPFLSQPEKFEENREAFVKVCGVSYLANFASSLAMAYCCASMFQPGAVAHPFLMGLAAKKCSLPFMTAVAKATGANWLVNLAVYGAASSLSTPGKLLAVWLPITTFVTLGLEHSIANMFLIPLAIFAGSPITFTEFMINNLAPVTVGNMIGAIGFVSMFQWYALVPNKNCRK</sequence>
<dbReference type="Proteomes" id="UP001190700">
    <property type="component" value="Unassembled WGS sequence"/>
</dbReference>
<keyword evidence="8" id="KW-1185">Reference proteome</keyword>
<keyword evidence="4 6" id="KW-0472">Membrane</keyword>
<keyword evidence="2 6" id="KW-0812">Transmembrane</keyword>
<gene>
    <name evidence="7" type="ORF">CYMTET_6342</name>
</gene>
<evidence type="ECO:0000256" key="5">
    <source>
        <dbReference type="ARBA" id="ARBA00049660"/>
    </source>
</evidence>